<organism evidence="2 3">
    <name type="scientific">Dendrothele bispora (strain CBS 962.96)</name>
    <dbReference type="NCBI Taxonomy" id="1314807"/>
    <lineage>
        <taxon>Eukaryota</taxon>
        <taxon>Fungi</taxon>
        <taxon>Dikarya</taxon>
        <taxon>Basidiomycota</taxon>
        <taxon>Agaricomycotina</taxon>
        <taxon>Agaricomycetes</taxon>
        <taxon>Agaricomycetidae</taxon>
        <taxon>Agaricales</taxon>
        <taxon>Agaricales incertae sedis</taxon>
        <taxon>Dendrothele</taxon>
    </lineage>
</organism>
<feature type="compositionally biased region" description="Basic and acidic residues" evidence="1">
    <location>
        <begin position="1"/>
        <end position="11"/>
    </location>
</feature>
<accession>A0A4S8MLJ4</accession>
<dbReference type="Proteomes" id="UP000297245">
    <property type="component" value="Unassembled WGS sequence"/>
</dbReference>
<name>A0A4S8MLJ4_DENBC</name>
<dbReference type="AlphaFoldDB" id="A0A4S8MLJ4"/>
<reference evidence="2 3" key="1">
    <citation type="journal article" date="2019" name="Nat. Ecol. Evol.">
        <title>Megaphylogeny resolves global patterns of mushroom evolution.</title>
        <authorList>
            <person name="Varga T."/>
            <person name="Krizsan K."/>
            <person name="Foldi C."/>
            <person name="Dima B."/>
            <person name="Sanchez-Garcia M."/>
            <person name="Sanchez-Ramirez S."/>
            <person name="Szollosi G.J."/>
            <person name="Szarkandi J.G."/>
            <person name="Papp V."/>
            <person name="Albert L."/>
            <person name="Andreopoulos W."/>
            <person name="Angelini C."/>
            <person name="Antonin V."/>
            <person name="Barry K.W."/>
            <person name="Bougher N.L."/>
            <person name="Buchanan P."/>
            <person name="Buyck B."/>
            <person name="Bense V."/>
            <person name="Catcheside P."/>
            <person name="Chovatia M."/>
            <person name="Cooper J."/>
            <person name="Damon W."/>
            <person name="Desjardin D."/>
            <person name="Finy P."/>
            <person name="Geml J."/>
            <person name="Haridas S."/>
            <person name="Hughes K."/>
            <person name="Justo A."/>
            <person name="Karasinski D."/>
            <person name="Kautmanova I."/>
            <person name="Kiss B."/>
            <person name="Kocsube S."/>
            <person name="Kotiranta H."/>
            <person name="LaButti K.M."/>
            <person name="Lechner B.E."/>
            <person name="Liimatainen K."/>
            <person name="Lipzen A."/>
            <person name="Lukacs Z."/>
            <person name="Mihaltcheva S."/>
            <person name="Morgado L.N."/>
            <person name="Niskanen T."/>
            <person name="Noordeloos M.E."/>
            <person name="Ohm R.A."/>
            <person name="Ortiz-Santana B."/>
            <person name="Ovrebo C."/>
            <person name="Racz N."/>
            <person name="Riley R."/>
            <person name="Savchenko A."/>
            <person name="Shiryaev A."/>
            <person name="Soop K."/>
            <person name="Spirin V."/>
            <person name="Szebenyi C."/>
            <person name="Tomsovsky M."/>
            <person name="Tulloss R.E."/>
            <person name="Uehling J."/>
            <person name="Grigoriev I.V."/>
            <person name="Vagvolgyi C."/>
            <person name="Papp T."/>
            <person name="Martin F.M."/>
            <person name="Miettinen O."/>
            <person name="Hibbett D.S."/>
            <person name="Nagy L.G."/>
        </authorList>
    </citation>
    <scope>NUCLEOTIDE SEQUENCE [LARGE SCALE GENOMIC DNA]</scope>
    <source>
        <strain evidence="2 3">CBS 962.96</strain>
    </source>
</reference>
<feature type="region of interest" description="Disordered" evidence="1">
    <location>
        <begin position="1"/>
        <end position="27"/>
    </location>
</feature>
<gene>
    <name evidence="2" type="ORF">K435DRAFT_851739</name>
</gene>
<dbReference type="OrthoDB" id="2662502at2759"/>
<evidence type="ECO:0000313" key="3">
    <source>
        <dbReference type="Proteomes" id="UP000297245"/>
    </source>
</evidence>
<dbReference type="Pfam" id="PF20414">
    <property type="entry name" value="DUF6698"/>
    <property type="match status" value="1"/>
</dbReference>
<sequence>MVLENDRRGTEESDDEGTAVDDSAETKEIKRTQDRMFTAFNLTCSLVPGFKKAIDAPEATTDPKFVRRICNQLDSGANQGRNDDVSRAKLSIAEWLNARPNPPSPPLQGSQRIGRGFTSDVTGRLLCPIQLDWDNSHVRSFPSELLLRDDYDAIFTGF</sequence>
<evidence type="ECO:0000256" key="1">
    <source>
        <dbReference type="SAM" id="MobiDB-lite"/>
    </source>
</evidence>
<protein>
    <submittedName>
        <fullName evidence="2">Uncharacterized protein</fullName>
    </submittedName>
</protein>
<dbReference type="EMBL" id="ML179065">
    <property type="protein sequence ID" value="THV03612.1"/>
    <property type="molecule type" value="Genomic_DNA"/>
</dbReference>
<feature type="compositionally biased region" description="Acidic residues" evidence="1">
    <location>
        <begin position="12"/>
        <end position="23"/>
    </location>
</feature>
<proteinExistence type="predicted"/>
<evidence type="ECO:0000313" key="2">
    <source>
        <dbReference type="EMBL" id="THV03612.1"/>
    </source>
</evidence>
<keyword evidence="3" id="KW-1185">Reference proteome</keyword>
<dbReference type="InterPro" id="IPR046521">
    <property type="entry name" value="DUF6698"/>
</dbReference>